<evidence type="ECO:0000313" key="2">
    <source>
        <dbReference type="Proteomes" id="UP000595046"/>
    </source>
</evidence>
<gene>
    <name evidence="1" type="ORF">G4Z16_07080</name>
</gene>
<dbReference type="EMBL" id="CP048882">
    <property type="protein sequence ID" value="QPP06195.1"/>
    <property type="molecule type" value="Genomic_DNA"/>
</dbReference>
<proteinExistence type="predicted"/>
<evidence type="ECO:0000313" key="1">
    <source>
        <dbReference type="EMBL" id="QPP06195.1"/>
    </source>
</evidence>
<keyword evidence="2" id="KW-1185">Reference proteome</keyword>
<dbReference type="AlphaFoldDB" id="A0A7T1T4F5"/>
<organism evidence="1 2">
    <name type="scientific">Streptomyces bathyalis</name>
    <dbReference type="NCBI Taxonomy" id="2710756"/>
    <lineage>
        <taxon>Bacteria</taxon>
        <taxon>Bacillati</taxon>
        <taxon>Actinomycetota</taxon>
        <taxon>Actinomycetes</taxon>
        <taxon>Kitasatosporales</taxon>
        <taxon>Streptomycetaceae</taxon>
        <taxon>Streptomyces</taxon>
    </lineage>
</organism>
<name>A0A7T1T4F5_9ACTN</name>
<sequence length="94" mass="10841">MPRWGLIVEETGGFRDRRWEAFLLGEFDGTREDALAKLLERAKAFKPEHPRIVRRQTIYAIADGYLVMSKGATETFHHRFSVAELVHDTDPKKG</sequence>
<accession>A0A7T1T4F5</accession>
<reference evidence="2" key="1">
    <citation type="submission" date="2020-02" db="EMBL/GenBank/DDBJ databases">
        <title>Streptomyces sp. ASO4wet.</title>
        <authorList>
            <person name="Risdian C."/>
            <person name="Landwehr W."/>
            <person name="Schupp P."/>
            <person name="Wink J."/>
        </authorList>
    </citation>
    <scope>NUCLEOTIDE SEQUENCE [LARGE SCALE GENOMIC DNA]</scope>
    <source>
        <strain evidence="2">ASO4wet</strain>
    </source>
</reference>
<dbReference type="Proteomes" id="UP000595046">
    <property type="component" value="Chromosome"/>
</dbReference>
<protein>
    <submittedName>
        <fullName evidence="1">Uncharacterized protein</fullName>
    </submittedName>
</protein>
<dbReference type="RefSeq" id="WP_197349837.1">
    <property type="nucleotide sequence ID" value="NZ_CP048882.1"/>
</dbReference>
<dbReference type="KEGG" id="sbat:G4Z16_07080"/>